<name>A0AB34L793_9PEZI</name>
<proteinExistence type="predicted"/>
<feature type="compositionally biased region" description="Low complexity" evidence="1">
    <location>
        <begin position="574"/>
        <end position="606"/>
    </location>
</feature>
<feature type="compositionally biased region" description="Pro residues" evidence="1">
    <location>
        <begin position="607"/>
        <end position="628"/>
    </location>
</feature>
<accession>A0AB34L793</accession>
<comment type="caution">
    <text evidence="2">The sequence shown here is derived from an EMBL/GenBank/DDBJ whole genome shotgun (WGS) entry which is preliminary data.</text>
</comment>
<feature type="region of interest" description="Disordered" evidence="1">
    <location>
        <begin position="536"/>
        <end position="633"/>
    </location>
</feature>
<feature type="region of interest" description="Disordered" evidence="1">
    <location>
        <begin position="649"/>
        <end position="681"/>
    </location>
</feature>
<dbReference type="Gene3D" id="1.25.40.10">
    <property type="entry name" value="Tetratricopeptide repeat domain"/>
    <property type="match status" value="1"/>
</dbReference>
<feature type="region of interest" description="Disordered" evidence="1">
    <location>
        <begin position="114"/>
        <end position="154"/>
    </location>
</feature>
<dbReference type="AlphaFoldDB" id="A0AB34L793"/>
<organism evidence="2 3">
    <name type="scientific">Cladosporium halotolerans</name>
    <dbReference type="NCBI Taxonomy" id="1052096"/>
    <lineage>
        <taxon>Eukaryota</taxon>
        <taxon>Fungi</taxon>
        <taxon>Dikarya</taxon>
        <taxon>Ascomycota</taxon>
        <taxon>Pezizomycotina</taxon>
        <taxon>Dothideomycetes</taxon>
        <taxon>Dothideomycetidae</taxon>
        <taxon>Cladosporiales</taxon>
        <taxon>Cladosporiaceae</taxon>
        <taxon>Cladosporium</taxon>
    </lineage>
</organism>
<dbReference type="GeneID" id="96001762"/>
<dbReference type="InterPro" id="IPR011990">
    <property type="entry name" value="TPR-like_helical_dom_sf"/>
</dbReference>
<gene>
    <name evidence="2" type="ORF">WHR41_00318</name>
</gene>
<dbReference type="RefSeq" id="XP_069233980.1">
    <property type="nucleotide sequence ID" value="XM_069368924.1"/>
</dbReference>
<dbReference type="EMBL" id="JAAQHG020000001">
    <property type="protein sequence ID" value="KAL1590875.1"/>
    <property type="molecule type" value="Genomic_DNA"/>
</dbReference>
<evidence type="ECO:0000313" key="2">
    <source>
        <dbReference type="EMBL" id="KAL1590875.1"/>
    </source>
</evidence>
<sequence length="681" mass="74085">MPSTDAAVGIREATTTSIESAFIAMNAEAVPTTRKLRHRSSAGVLTISREKSSSPMSVAAISWYTVRGKSSPDLLCSVSNFLGPKATHSGTRQRQLTIPLSRSRSLYAPEIAPTEANAASSPMPAPMRRSTFNESRDSNNNGEGSSRASSIPDGIKENLEASRIEKICINWNSRQWTKAESYLTYHLTLVEDSKSDEASRRVRHLLGVCASYRGQWQRALRWFISVIRTPVEDAANLDVGDRAAFYWLGDTYAMMNRKEEAMLAYCLAGTCEELASALKSRSSHRCLSIDQETMRNTVTKASFKALWASDSFRKGKAAVGTILYPSVVSQAASQACLQRCSSDPGECLLRGRHENFRSRDSQARGILLKAVHFQAGQPWPMVCDATFAIDAVARGRLVATKFDALEAARSNSEPFPLRRSFATDRLNSFVCEDIQLVIITIRTCLKTLAMEWSETSRRGKILFLARYDAVQEKIASTVYFCLEIAKTPLRPGYGIAYCAGSLCSARALEPPSTHAATEKQLKTLLRETLKSVNAQLQSGASASDIPIPPRTPSQPRKDSSSPAPTAPPSPETTPTPSSLPTSPRHSTAAAAAAAPAPSNLPARAPSSLPPSIPPPPPSTPPPAVPLPSPSMTTLPIRTRARASLRAACNHHKNPLGALKRRRRRDSSGQQRAFPLDLEMGR</sequence>
<keyword evidence="3" id="KW-1185">Reference proteome</keyword>
<feature type="compositionally biased region" description="Low complexity" evidence="1">
    <location>
        <begin position="118"/>
        <end position="130"/>
    </location>
</feature>
<feature type="compositionally biased region" description="Basic residues" evidence="1">
    <location>
        <begin position="649"/>
        <end position="664"/>
    </location>
</feature>
<evidence type="ECO:0000313" key="3">
    <source>
        <dbReference type="Proteomes" id="UP000803884"/>
    </source>
</evidence>
<feature type="compositionally biased region" description="Polar residues" evidence="1">
    <location>
        <begin position="138"/>
        <end position="149"/>
    </location>
</feature>
<protein>
    <submittedName>
        <fullName evidence="2">Uncharacterized protein</fullName>
    </submittedName>
</protein>
<evidence type="ECO:0000256" key="1">
    <source>
        <dbReference type="SAM" id="MobiDB-lite"/>
    </source>
</evidence>
<dbReference type="SUPFAM" id="SSF48452">
    <property type="entry name" value="TPR-like"/>
    <property type="match status" value="1"/>
</dbReference>
<feature type="compositionally biased region" description="Pro residues" evidence="1">
    <location>
        <begin position="564"/>
        <end position="573"/>
    </location>
</feature>
<reference evidence="2 3" key="1">
    <citation type="journal article" date="2020" name="Microbiol. Resour. Announc.">
        <title>Draft Genome Sequence of a Cladosporium Species Isolated from the Mesophotic Ascidian Didemnum maculosum.</title>
        <authorList>
            <person name="Gioti A."/>
            <person name="Siaperas R."/>
            <person name="Nikolaivits E."/>
            <person name="Le Goff G."/>
            <person name="Ouazzani J."/>
            <person name="Kotoulas G."/>
            <person name="Topakas E."/>
        </authorList>
    </citation>
    <scope>NUCLEOTIDE SEQUENCE [LARGE SCALE GENOMIC DNA]</scope>
    <source>
        <strain evidence="2 3">TM138-S3</strain>
    </source>
</reference>
<dbReference type="Proteomes" id="UP000803884">
    <property type="component" value="Unassembled WGS sequence"/>
</dbReference>